<feature type="transmembrane region" description="Helical" evidence="5">
    <location>
        <begin position="179"/>
        <end position="198"/>
    </location>
</feature>
<evidence type="ECO:0000256" key="5">
    <source>
        <dbReference type="SAM" id="Phobius"/>
    </source>
</evidence>
<gene>
    <name evidence="6" type="ORF">NEMVEDRAFT_v1g245265</name>
</gene>
<evidence type="ECO:0000256" key="4">
    <source>
        <dbReference type="ARBA" id="ARBA00023136"/>
    </source>
</evidence>
<dbReference type="InParanoid" id="A7SHB0"/>
<evidence type="ECO:0000313" key="7">
    <source>
        <dbReference type="Proteomes" id="UP000001593"/>
    </source>
</evidence>
<accession>A7SHB0</accession>
<feature type="transmembrane region" description="Helical" evidence="5">
    <location>
        <begin position="156"/>
        <end position="173"/>
    </location>
</feature>
<organism evidence="6 7">
    <name type="scientific">Nematostella vectensis</name>
    <name type="common">Starlet sea anemone</name>
    <dbReference type="NCBI Taxonomy" id="45351"/>
    <lineage>
        <taxon>Eukaryota</taxon>
        <taxon>Metazoa</taxon>
        <taxon>Cnidaria</taxon>
        <taxon>Anthozoa</taxon>
        <taxon>Hexacorallia</taxon>
        <taxon>Actiniaria</taxon>
        <taxon>Edwardsiidae</taxon>
        <taxon>Nematostella</taxon>
    </lineage>
</organism>
<name>A7SHB0_NEMVE</name>
<sequence>MPRKQRRRSDKSPLIINQNDTLSSGNDAPVSISSSTGLFKIYKRRWYILGVFTALATVSNMQWNSWGPISQPCQIAFGWADWQILLLSSWIAVSMIVGALPLTWLMDTKVFALAVKPFGIGETKAGWLGCAGTMAGITSGIILARCADYVQHYTKNILMVLFLGTSLAQLFFSMTCSELIPYSEIVLFASIIVGGLFFNGTTPLMFELAMECVYPVAEGITAVLLLVAGNVIYLAFQVAFMFPGVSVKWMNWFTVVATGICVPALLFYKGKMSYFKLGLDEDKREETAKRLNTV</sequence>
<evidence type="ECO:0000256" key="3">
    <source>
        <dbReference type="ARBA" id="ARBA00022989"/>
    </source>
</evidence>
<dbReference type="InterPro" id="IPR036259">
    <property type="entry name" value="MFS_trans_sf"/>
</dbReference>
<feature type="transmembrane region" description="Helical" evidence="5">
    <location>
        <begin position="219"/>
        <end position="243"/>
    </location>
</feature>
<keyword evidence="3 5" id="KW-1133">Transmembrane helix</keyword>
<dbReference type="PhylomeDB" id="A7SHB0"/>
<feature type="transmembrane region" description="Helical" evidence="5">
    <location>
        <begin position="125"/>
        <end position="144"/>
    </location>
</feature>
<dbReference type="Proteomes" id="UP000001593">
    <property type="component" value="Unassembled WGS sequence"/>
</dbReference>
<feature type="transmembrane region" description="Helical" evidence="5">
    <location>
        <begin position="84"/>
        <end position="105"/>
    </location>
</feature>
<dbReference type="PANTHER" id="PTHR10924:SF27">
    <property type="entry name" value="SOLUTE CARRIER FAMILY 49 MEMBER 4"/>
    <property type="match status" value="1"/>
</dbReference>
<dbReference type="HOGENOM" id="CLU_947655_0_0_1"/>
<evidence type="ECO:0000256" key="1">
    <source>
        <dbReference type="ARBA" id="ARBA00004141"/>
    </source>
</evidence>
<dbReference type="EMBL" id="DS469659">
    <property type="protein sequence ID" value="EDO36889.1"/>
    <property type="molecule type" value="Genomic_DNA"/>
</dbReference>
<dbReference type="AlphaFoldDB" id="A7SHB0"/>
<keyword evidence="7" id="KW-1185">Reference proteome</keyword>
<dbReference type="eggNOG" id="KOG2563">
    <property type="taxonomic scope" value="Eukaryota"/>
</dbReference>
<proteinExistence type="predicted"/>
<keyword evidence="4 5" id="KW-0472">Membrane</keyword>
<evidence type="ECO:0000256" key="2">
    <source>
        <dbReference type="ARBA" id="ARBA00022692"/>
    </source>
</evidence>
<feature type="transmembrane region" description="Helical" evidence="5">
    <location>
        <begin position="249"/>
        <end position="268"/>
    </location>
</feature>
<dbReference type="GO" id="GO:0016020">
    <property type="term" value="C:membrane"/>
    <property type="evidence" value="ECO:0000318"/>
    <property type="project" value="GO_Central"/>
</dbReference>
<keyword evidence="2 5" id="KW-0812">Transmembrane</keyword>
<protein>
    <submittedName>
        <fullName evidence="6">Uncharacterized protein</fullName>
    </submittedName>
</protein>
<reference evidence="6 7" key="1">
    <citation type="journal article" date="2007" name="Science">
        <title>Sea anemone genome reveals ancestral eumetazoan gene repertoire and genomic organization.</title>
        <authorList>
            <person name="Putnam N.H."/>
            <person name="Srivastava M."/>
            <person name="Hellsten U."/>
            <person name="Dirks B."/>
            <person name="Chapman J."/>
            <person name="Salamov A."/>
            <person name="Terry A."/>
            <person name="Shapiro H."/>
            <person name="Lindquist E."/>
            <person name="Kapitonov V.V."/>
            <person name="Jurka J."/>
            <person name="Genikhovich G."/>
            <person name="Grigoriev I.V."/>
            <person name="Lucas S.M."/>
            <person name="Steele R.E."/>
            <person name="Finnerty J.R."/>
            <person name="Technau U."/>
            <person name="Martindale M.Q."/>
            <person name="Rokhsar D.S."/>
        </authorList>
    </citation>
    <scope>NUCLEOTIDE SEQUENCE [LARGE SCALE GENOMIC DNA]</scope>
    <source>
        <strain evidence="7">CH2 X CH6</strain>
    </source>
</reference>
<dbReference type="SUPFAM" id="SSF103473">
    <property type="entry name" value="MFS general substrate transporter"/>
    <property type="match status" value="2"/>
</dbReference>
<comment type="subcellular location">
    <subcellularLocation>
        <location evidence="1">Membrane</location>
        <topology evidence="1">Multi-pass membrane protein</topology>
    </subcellularLocation>
</comment>
<dbReference type="PANTHER" id="PTHR10924">
    <property type="entry name" value="MAJOR FACILITATOR SUPERFAMILY PROTEIN-RELATED"/>
    <property type="match status" value="1"/>
</dbReference>
<evidence type="ECO:0000313" key="6">
    <source>
        <dbReference type="EMBL" id="EDO36889.1"/>
    </source>
</evidence>
<dbReference type="InterPro" id="IPR049680">
    <property type="entry name" value="FLVCR1-2_SLC49-like"/>
</dbReference>